<proteinExistence type="predicted"/>
<dbReference type="PANTHER" id="PTHR43682:SF1">
    <property type="entry name" value="LACTATE UTILIZATION PROTEIN C"/>
    <property type="match status" value="1"/>
</dbReference>
<dbReference type="Pfam" id="PF02589">
    <property type="entry name" value="LUD_dom"/>
    <property type="match status" value="1"/>
</dbReference>
<dbReference type="Gene3D" id="3.40.50.10420">
    <property type="entry name" value="NagB/RpiA/CoA transferase-like"/>
    <property type="match status" value="1"/>
</dbReference>
<keyword evidence="3" id="KW-1185">Reference proteome</keyword>
<evidence type="ECO:0000313" key="2">
    <source>
        <dbReference type="EMBL" id="SDH59613.1"/>
    </source>
</evidence>
<dbReference type="InterPro" id="IPR037171">
    <property type="entry name" value="NagB/RpiA_transferase-like"/>
</dbReference>
<dbReference type="SUPFAM" id="SSF100950">
    <property type="entry name" value="NagB/RpiA/CoA transferase-like"/>
    <property type="match status" value="1"/>
</dbReference>
<accession>A0A1G8DPG3</accession>
<dbReference type="InterPro" id="IPR024185">
    <property type="entry name" value="FTHF_cligase-like_sf"/>
</dbReference>
<organism evidence="2 3">
    <name type="scientific">Roseospirillum parvum</name>
    <dbReference type="NCBI Taxonomy" id="83401"/>
    <lineage>
        <taxon>Bacteria</taxon>
        <taxon>Pseudomonadati</taxon>
        <taxon>Pseudomonadota</taxon>
        <taxon>Alphaproteobacteria</taxon>
        <taxon>Rhodospirillales</taxon>
        <taxon>Rhodospirillaceae</taxon>
        <taxon>Roseospirillum</taxon>
    </lineage>
</organism>
<dbReference type="AlphaFoldDB" id="A0A1G8DPG3"/>
<feature type="domain" description="LUD" evidence="1">
    <location>
        <begin position="119"/>
        <end position="216"/>
    </location>
</feature>
<evidence type="ECO:0000259" key="1">
    <source>
        <dbReference type="Pfam" id="PF02589"/>
    </source>
</evidence>
<reference evidence="3" key="1">
    <citation type="submission" date="2016-10" db="EMBL/GenBank/DDBJ databases">
        <authorList>
            <person name="Varghese N."/>
            <person name="Submissions S."/>
        </authorList>
    </citation>
    <scope>NUCLEOTIDE SEQUENCE [LARGE SCALE GENOMIC DNA]</scope>
    <source>
        <strain evidence="3">930I</strain>
    </source>
</reference>
<dbReference type="EMBL" id="FNCV01000008">
    <property type="protein sequence ID" value="SDH59613.1"/>
    <property type="molecule type" value="Genomic_DNA"/>
</dbReference>
<dbReference type="RefSeq" id="WP_245689496.1">
    <property type="nucleotide sequence ID" value="NZ_FNCV01000008.1"/>
</dbReference>
<protein>
    <submittedName>
        <fullName evidence="2">L-lactate dehydrogenase complex protein LldG</fullName>
    </submittedName>
</protein>
<evidence type="ECO:0000313" key="3">
    <source>
        <dbReference type="Proteomes" id="UP000217076"/>
    </source>
</evidence>
<name>A0A1G8DPG3_9PROT</name>
<dbReference type="STRING" id="83401.SAMN05421742_10880"/>
<dbReference type="PANTHER" id="PTHR43682">
    <property type="entry name" value="LACTATE UTILIZATION PROTEIN C"/>
    <property type="match status" value="1"/>
</dbReference>
<sequence length="219" mass="22549">MTAKPDPQRQNVLAAVRRGLARTGPAAAPVWPVEPPLIPAAARGDGDLIARFTAAAEAAAASVERVAGPDALGPAVAAWLTARNLPGELAVAPDPALDPAAAHGLLTVRRGTAGPGDLIALTRARLGIAETGSLLLTSSPETPTGLNFLPDFHLVALDASAVVATLEDAWARLRQDHAGGWPRTVNLVAGPSRTGDIEQTIQLGAHGPRHLHILLVESR</sequence>
<gene>
    <name evidence="2" type="ORF">SAMN05421742_10880</name>
</gene>
<dbReference type="Proteomes" id="UP000217076">
    <property type="component" value="Unassembled WGS sequence"/>
</dbReference>
<dbReference type="InterPro" id="IPR003741">
    <property type="entry name" value="LUD_dom"/>
</dbReference>